<dbReference type="OrthoDB" id="2664143at2"/>
<dbReference type="Proteomes" id="UP000199050">
    <property type="component" value="Unassembled WGS sequence"/>
</dbReference>
<organism evidence="1 2">
    <name type="scientific">Paenibacillus typhae</name>
    <dbReference type="NCBI Taxonomy" id="1174501"/>
    <lineage>
        <taxon>Bacteria</taxon>
        <taxon>Bacillati</taxon>
        <taxon>Bacillota</taxon>
        <taxon>Bacilli</taxon>
        <taxon>Bacillales</taxon>
        <taxon>Paenibacillaceae</taxon>
        <taxon>Paenibacillus</taxon>
    </lineage>
</organism>
<reference evidence="2" key="1">
    <citation type="submission" date="2016-10" db="EMBL/GenBank/DDBJ databases">
        <authorList>
            <person name="Varghese N."/>
            <person name="Submissions S."/>
        </authorList>
    </citation>
    <scope>NUCLEOTIDE SEQUENCE [LARGE SCALE GENOMIC DNA]</scope>
    <source>
        <strain evidence="2">CGMCC 1.11012</strain>
    </source>
</reference>
<name>A0A1G8LKG8_9BACL</name>
<dbReference type="RefSeq" id="WP_090713591.1">
    <property type="nucleotide sequence ID" value="NZ_CBCSKY010000005.1"/>
</dbReference>
<proteinExistence type="predicted"/>
<evidence type="ECO:0000313" key="1">
    <source>
        <dbReference type="EMBL" id="SDI56202.1"/>
    </source>
</evidence>
<dbReference type="EMBL" id="FNDX01000006">
    <property type="protein sequence ID" value="SDI56202.1"/>
    <property type="molecule type" value="Genomic_DNA"/>
</dbReference>
<dbReference type="AlphaFoldDB" id="A0A1G8LKG8"/>
<keyword evidence="2" id="KW-1185">Reference proteome</keyword>
<protein>
    <submittedName>
        <fullName evidence="1">Uncharacterized protein</fullName>
    </submittedName>
</protein>
<dbReference type="STRING" id="1174501.SAMN05216192_106165"/>
<accession>A0A1G8LKG8</accession>
<sequence>MAVQTVAGISSVQALTAYGDTQSDIGSLEKRRDRLMMELEKLNAAQDSGVASSSRREQLQRQIRVLEVQLAQKVGSTASADVVSLFPQSQAPLSRMDWKGGLRGIGMTDPRTATVDSQGHFDALI</sequence>
<gene>
    <name evidence="1" type="ORF">SAMN05216192_106165</name>
</gene>
<evidence type="ECO:0000313" key="2">
    <source>
        <dbReference type="Proteomes" id="UP000199050"/>
    </source>
</evidence>